<feature type="transmembrane region" description="Helical" evidence="9">
    <location>
        <begin position="414"/>
        <end position="432"/>
    </location>
</feature>
<evidence type="ECO:0000256" key="3">
    <source>
        <dbReference type="ARBA" id="ARBA00022676"/>
    </source>
</evidence>
<name>A0A949TZQ3_9CLOT</name>
<evidence type="ECO:0000256" key="9">
    <source>
        <dbReference type="SAM" id="Phobius"/>
    </source>
</evidence>
<sequence length="759" mass="81061">MKKIKFTKETFAVTLILILSAVLNFANIGIEGYSNEYYAAGVKSMLMSFKNFFFVSFDPAGFVTIDKPPVGFWIQTISAKIFGFSGWSILLPQALAGVISVWLVYYLVKRSFGSMAGLISALCLAVTPVFVAASRNNTIDNLLVITLLFACWALSVAAERGKLKYLIISLVLVGVGFNIKMLQAYMIGPALYITYLLSTALPVKKRIKHLVLGTVILLAVSFSWAIAVDLVPAQNRPYVGSSTNNSVMELVLGHNGLERLGLGSKSTPGSGGNRQGGQSQKKSEDKVNAVSSATQETSNKNNIENSNGNSQGQGVQGGAPSGLGQGAPGMKDGNMQPPSGGRPGGNQGGGPGGGSGTRLAGSFGAETPAGITRLFSKNILSDQIVWFLPLALFGFIAGAIKEKLRFSLDNKKKLALVLWMVWLVPEFIYFSFTTGLFHPYYLTMMAPPAAALTGIGISVMWEMFKEGGWKAWILPVAFVVEGLTQLLMISYFSSNVSTVIKNVILASLILCFAASAILAISNLIKEKKNTAEDSDNSLEQSKNVKFKKVLVGIALIGTLVTPLIGSSAVLYHSVGNLPVAGLELLSTGNKMGNFGGGNAESVNTKLVQFLKNNRTNEKYLLVVSSSQSADSIIIQTGESVMALGGFSGSDNTLTLDQFKELVKKGEVRYVLAGGMGGNSSNSIMNWVKENGKVVAESEWKDSNEVSTQNENSNKNISDTQTQSSDGNTNKNTNLRDGGFRGPGGMNSEQLYDLKGIVQN</sequence>
<keyword evidence="6 9" id="KW-1133">Transmembrane helix</keyword>
<feature type="region of interest" description="Disordered" evidence="8">
    <location>
        <begin position="261"/>
        <end position="362"/>
    </location>
</feature>
<dbReference type="GO" id="GO:0005886">
    <property type="term" value="C:plasma membrane"/>
    <property type="evidence" value="ECO:0007669"/>
    <property type="project" value="UniProtKB-SubCell"/>
</dbReference>
<dbReference type="EMBL" id="JAEEGC010000098">
    <property type="protein sequence ID" value="MBV7274771.1"/>
    <property type="molecule type" value="Genomic_DNA"/>
</dbReference>
<feature type="compositionally biased region" description="Polar residues" evidence="8">
    <location>
        <begin position="704"/>
        <end position="734"/>
    </location>
</feature>
<keyword evidence="4" id="KW-0808">Transferase</keyword>
<proteinExistence type="predicted"/>
<evidence type="ECO:0000256" key="4">
    <source>
        <dbReference type="ARBA" id="ARBA00022679"/>
    </source>
</evidence>
<feature type="transmembrane region" description="Helical" evidence="9">
    <location>
        <begin position="12"/>
        <end position="30"/>
    </location>
</feature>
<evidence type="ECO:0000313" key="12">
    <source>
        <dbReference type="EMBL" id="MBV7274771.1"/>
    </source>
</evidence>
<feature type="transmembrane region" description="Helical" evidence="9">
    <location>
        <begin position="210"/>
        <end position="227"/>
    </location>
</feature>
<dbReference type="InterPro" id="IPR050297">
    <property type="entry name" value="LipidA_mod_glycosyltrf_83"/>
</dbReference>
<feature type="compositionally biased region" description="Gly residues" evidence="8">
    <location>
        <begin position="341"/>
        <end position="356"/>
    </location>
</feature>
<dbReference type="InterPro" id="IPR038731">
    <property type="entry name" value="RgtA/B/C-like"/>
</dbReference>
<dbReference type="Pfam" id="PF24878">
    <property type="entry name" value="YkcB_C"/>
    <property type="match status" value="1"/>
</dbReference>
<dbReference type="PANTHER" id="PTHR33908">
    <property type="entry name" value="MANNOSYLTRANSFERASE YKCB-RELATED"/>
    <property type="match status" value="1"/>
</dbReference>
<feature type="transmembrane region" description="Helical" evidence="9">
    <location>
        <begin position="185"/>
        <end position="203"/>
    </location>
</feature>
<feature type="transmembrane region" description="Helical" evidence="9">
    <location>
        <begin position="384"/>
        <end position="402"/>
    </location>
</feature>
<evidence type="ECO:0000256" key="6">
    <source>
        <dbReference type="ARBA" id="ARBA00022989"/>
    </source>
</evidence>
<dbReference type="GO" id="GO:0010041">
    <property type="term" value="P:response to iron(III) ion"/>
    <property type="evidence" value="ECO:0007669"/>
    <property type="project" value="TreeGrafter"/>
</dbReference>
<feature type="transmembrane region" description="Helical" evidence="9">
    <location>
        <begin position="139"/>
        <end position="156"/>
    </location>
</feature>
<feature type="compositionally biased region" description="Low complexity" evidence="8">
    <location>
        <begin position="298"/>
        <end position="313"/>
    </location>
</feature>
<feature type="transmembrane region" description="Helical" evidence="9">
    <location>
        <begin position="504"/>
        <end position="524"/>
    </location>
</feature>
<dbReference type="Proteomes" id="UP000694308">
    <property type="component" value="Unassembled WGS sequence"/>
</dbReference>
<keyword evidence="2" id="KW-1003">Cell membrane</keyword>
<evidence type="ECO:0000256" key="7">
    <source>
        <dbReference type="ARBA" id="ARBA00023136"/>
    </source>
</evidence>
<feature type="transmembrane region" description="Helical" evidence="9">
    <location>
        <begin position="549"/>
        <end position="571"/>
    </location>
</feature>
<feature type="transmembrane region" description="Helical" evidence="9">
    <location>
        <begin position="89"/>
        <end position="108"/>
    </location>
</feature>
<evidence type="ECO:0000256" key="5">
    <source>
        <dbReference type="ARBA" id="ARBA00022692"/>
    </source>
</evidence>
<keyword evidence="3" id="KW-0328">Glycosyltransferase</keyword>
<evidence type="ECO:0000313" key="13">
    <source>
        <dbReference type="Proteomes" id="UP000694308"/>
    </source>
</evidence>
<feature type="compositionally biased region" description="Gly residues" evidence="8">
    <location>
        <begin position="314"/>
        <end position="327"/>
    </location>
</feature>
<feature type="transmembrane region" description="Helical" evidence="9">
    <location>
        <begin position="438"/>
        <end position="459"/>
    </location>
</feature>
<feature type="domain" description="Putative mannosyltransferase YkcA/B-like C-terminal" evidence="11">
    <location>
        <begin position="606"/>
        <end position="690"/>
    </location>
</feature>
<reference evidence="12" key="1">
    <citation type="submission" date="2020-12" db="EMBL/GenBank/DDBJ databases">
        <title>Clostridium thailandense sp. nov., a novel acetogenic bacterium isolated from peat land soil in Thailand.</title>
        <authorList>
            <person name="Chaikitkaew S."/>
            <person name="Birkeland N.K."/>
        </authorList>
    </citation>
    <scope>NUCLEOTIDE SEQUENCE</scope>
    <source>
        <strain evidence="12">PL3</strain>
    </source>
</reference>
<dbReference type="GO" id="GO:0009103">
    <property type="term" value="P:lipopolysaccharide biosynthetic process"/>
    <property type="evidence" value="ECO:0007669"/>
    <property type="project" value="UniProtKB-ARBA"/>
</dbReference>
<organism evidence="12 13">
    <name type="scientific">Clostridium thailandense</name>
    <dbReference type="NCBI Taxonomy" id="2794346"/>
    <lineage>
        <taxon>Bacteria</taxon>
        <taxon>Bacillati</taxon>
        <taxon>Bacillota</taxon>
        <taxon>Clostridia</taxon>
        <taxon>Eubacteriales</taxon>
        <taxon>Clostridiaceae</taxon>
        <taxon>Clostridium</taxon>
    </lineage>
</organism>
<evidence type="ECO:0000256" key="8">
    <source>
        <dbReference type="SAM" id="MobiDB-lite"/>
    </source>
</evidence>
<feature type="region of interest" description="Disordered" evidence="8">
    <location>
        <begin position="697"/>
        <end position="748"/>
    </location>
</feature>
<evidence type="ECO:0000256" key="2">
    <source>
        <dbReference type="ARBA" id="ARBA00022475"/>
    </source>
</evidence>
<gene>
    <name evidence="12" type="ORF">I6U48_17895</name>
</gene>
<dbReference type="Pfam" id="PF13231">
    <property type="entry name" value="PMT_2"/>
    <property type="match status" value="1"/>
</dbReference>
<comment type="caution">
    <text evidence="12">The sequence shown here is derived from an EMBL/GenBank/DDBJ whole genome shotgun (WGS) entry which is preliminary data.</text>
</comment>
<comment type="subcellular location">
    <subcellularLocation>
        <location evidence="1">Cell membrane</location>
        <topology evidence="1">Multi-pass membrane protein</topology>
    </subcellularLocation>
</comment>
<accession>A0A949TZQ3</accession>
<keyword evidence="7 9" id="KW-0472">Membrane</keyword>
<protein>
    <submittedName>
        <fullName evidence="12">Glycosyltransferase family 39 protein</fullName>
    </submittedName>
</protein>
<evidence type="ECO:0000256" key="1">
    <source>
        <dbReference type="ARBA" id="ARBA00004651"/>
    </source>
</evidence>
<keyword evidence="5 9" id="KW-0812">Transmembrane</keyword>
<dbReference type="RefSeq" id="WP_218321831.1">
    <property type="nucleotide sequence ID" value="NZ_JAEEGC010000098.1"/>
</dbReference>
<feature type="domain" description="Glycosyltransferase RgtA/B/C/D-like" evidence="10">
    <location>
        <begin position="66"/>
        <end position="224"/>
    </location>
</feature>
<feature type="transmembrane region" description="Helical" evidence="9">
    <location>
        <begin position="115"/>
        <end position="133"/>
    </location>
</feature>
<evidence type="ECO:0000259" key="10">
    <source>
        <dbReference type="Pfam" id="PF13231"/>
    </source>
</evidence>
<dbReference type="PANTHER" id="PTHR33908:SF3">
    <property type="entry name" value="UNDECAPRENYL PHOSPHATE-ALPHA-4-AMINO-4-DEOXY-L-ARABINOSE ARABINOSYL TRANSFERASE"/>
    <property type="match status" value="1"/>
</dbReference>
<dbReference type="GO" id="GO:0016763">
    <property type="term" value="F:pentosyltransferase activity"/>
    <property type="evidence" value="ECO:0007669"/>
    <property type="project" value="TreeGrafter"/>
</dbReference>
<dbReference type="InterPro" id="IPR056785">
    <property type="entry name" value="YkcA/B-like_C"/>
</dbReference>
<feature type="transmembrane region" description="Helical" evidence="9">
    <location>
        <begin position="471"/>
        <end position="492"/>
    </location>
</feature>
<dbReference type="AlphaFoldDB" id="A0A949TZQ3"/>
<evidence type="ECO:0000259" key="11">
    <source>
        <dbReference type="Pfam" id="PF24878"/>
    </source>
</evidence>
<keyword evidence="13" id="KW-1185">Reference proteome</keyword>